<feature type="transmembrane region" description="Helical" evidence="19">
    <location>
        <begin position="166"/>
        <end position="183"/>
    </location>
</feature>
<evidence type="ECO:0000256" key="5">
    <source>
        <dbReference type="ARBA" id="ARBA00021008"/>
    </source>
</evidence>
<sequence>MFYYYYMYMYMFNILMNYTLLIFIMMMFFSVIMGLNSNSMLFFWISIEINSMSFLPLMLFLNKNFNDSFIKYFLIQSASSSMLLFFSLLSMMFMSPEIMVYLFMILAILMKMGMFPFHYWYLNVLVNLSWLNYLILSIIQKILPFYFLNNVILMMSASKCFKNMKFFLYFIIIMSSIISISLINSTTSIKMLFALSSLNHMTWMLLSMLTSMKIWVFYFSIYAFILISLIYSLMKLKIEFINELYILSNFNYIFKMIMTLFLIGLMSFPPLIGFFMKMFNMYMLTKYNMFCMVYILLLMSMIMFFYYLKLLLPCMMFFNMNMKNNFYMKINLIKFYYFLIMNLMIFMFIYWLLNL</sequence>
<keyword evidence="8 19" id="KW-0812">Transmembrane</keyword>
<keyword evidence="9" id="KW-0999">Mitochondrion inner membrane</keyword>
<evidence type="ECO:0000256" key="3">
    <source>
        <dbReference type="ARBA" id="ARBA00007012"/>
    </source>
</evidence>
<feature type="transmembrane region" description="Helical" evidence="19">
    <location>
        <begin position="287"/>
        <end position="312"/>
    </location>
</feature>
<evidence type="ECO:0000259" key="20">
    <source>
        <dbReference type="Pfam" id="PF00361"/>
    </source>
</evidence>
<accession>A0A0E3DQK3</accession>
<dbReference type="EC" id="7.1.1.2" evidence="4"/>
<evidence type="ECO:0000256" key="9">
    <source>
        <dbReference type="ARBA" id="ARBA00022792"/>
    </source>
</evidence>
<evidence type="ECO:0000313" key="21">
    <source>
        <dbReference type="EMBL" id="AIK21706.1"/>
    </source>
</evidence>
<keyword evidence="12 19" id="KW-1133">Transmembrane helix</keyword>
<feature type="transmembrane region" description="Helical" evidence="19">
    <location>
        <begin position="252"/>
        <end position="275"/>
    </location>
</feature>
<feature type="transmembrane region" description="Helical" evidence="19">
    <location>
        <begin position="133"/>
        <end position="154"/>
    </location>
</feature>
<dbReference type="InterPro" id="IPR001750">
    <property type="entry name" value="ND/Mrp_TM"/>
</dbReference>
<keyword evidence="13" id="KW-0520">NAD</keyword>
<evidence type="ECO:0000256" key="15">
    <source>
        <dbReference type="ARBA" id="ARBA00023128"/>
    </source>
</evidence>
<comment type="similarity">
    <text evidence="3">Belongs to the complex I subunit 2 family.</text>
</comment>
<protein>
    <recommendedName>
        <fullName evidence="5">NADH-ubiquinone oxidoreductase chain 2</fullName>
        <ecNumber evidence="4">7.1.1.2</ecNumber>
    </recommendedName>
    <alternativeName>
        <fullName evidence="17">NADH dehydrogenase subunit 2</fullName>
    </alternativeName>
</protein>
<dbReference type="Pfam" id="PF00361">
    <property type="entry name" value="Proton_antipo_M"/>
    <property type="match status" value="1"/>
</dbReference>
<evidence type="ECO:0000256" key="19">
    <source>
        <dbReference type="SAM" id="Phobius"/>
    </source>
</evidence>
<dbReference type="RefSeq" id="YP_009130780.1">
    <property type="nucleotide sequence ID" value="NC_026832.1"/>
</dbReference>
<reference evidence="21" key="1">
    <citation type="journal article" date="2015" name="Mol. Phylogenet. Evol.">
        <title>Higher-level phylogeny of the Hymenoptera inferred from mitochondrial genomes.</title>
        <authorList>
            <person name="Mao M."/>
            <person name="Gibson T."/>
            <person name="Dowton M."/>
        </authorList>
    </citation>
    <scope>NUCLEOTIDE SEQUENCE</scope>
</reference>
<feature type="transmembrane region" description="Helical" evidence="19">
    <location>
        <begin position="41"/>
        <end position="61"/>
    </location>
</feature>
<evidence type="ECO:0000256" key="17">
    <source>
        <dbReference type="ARBA" id="ARBA00031028"/>
    </source>
</evidence>
<comment type="catalytic activity">
    <reaction evidence="18">
        <text>a ubiquinone + NADH + 5 H(+)(in) = a ubiquinol + NAD(+) + 4 H(+)(out)</text>
        <dbReference type="Rhea" id="RHEA:29091"/>
        <dbReference type="Rhea" id="RHEA-COMP:9565"/>
        <dbReference type="Rhea" id="RHEA-COMP:9566"/>
        <dbReference type="ChEBI" id="CHEBI:15378"/>
        <dbReference type="ChEBI" id="CHEBI:16389"/>
        <dbReference type="ChEBI" id="CHEBI:17976"/>
        <dbReference type="ChEBI" id="CHEBI:57540"/>
        <dbReference type="ChEBI" id="CHEBI:57945"/>
        <dbReference type="EC" id="7.1.1.2"/>
    </reaction>
</comment>
<evidence type="ECO:0000256" key="4">
    <source>
        <dbReference type="ARBA" id="ARBA00012944"/>
    </source>
</evidence>
<evidence type="ECO:0000256" key="7">
    <source>
        <dbReference type="ARBA" id="ARBA00022660"/>
    </source>
</evidence>
<feature type="domain" description="NADH:quinone oxidoreductase/Mrp antiporter transmembrane" evidence="20">
    <location>
        <begin position="37"/>
        <end position="301"/>
    </location>
</feature>
<feature type="transmembrane region" description="Helical" evidence="19">
    <location>
        <begin position="333"/>
        <end position="353"/>
    </location>
</feature>
<dbReference type="InterPro" id="IPR050175">
    <property type="entry name" value="Complex_I_Subunit_2"/>
</dbReference>
<keyword evidence="6" id="KW-0813">Transport</keyword>
<keyword evidence="14" id="KW-0830">Ubiquinone</keyword>
<evidence type="ECO:0000256" key="11">
    <source>
        <dbReference type="ARBA" id="ARBA00022982"/>
    </source>
</evidence>
<feature type="transmembrane region" description="Helical" evidence="19">
    <location>
        <begin position="203"/>
        <end position="231"/>
    </location>
</feature>
<dbReference type="CTD" id="4536"/>
<evidence type="ECO:0000256" key="8">
    <source>
        <dbReference type="ARBA" id="ARBA00022692"/>
    </source>
</evidence>
<name>A0A0E3DQK3_9HYME</name>
<feature type="transmembrane region" description="Helical" evidence="19">
    <location>
        <begin position="6"/>
        <end position="29"/>
    </location>
</feature>
<evidence type="ECO:0000256" key="12">
    <source>
        <dbReference type="ARBA" id="ARBA00022989"/>
    </source>
</evidence>
<dbReference type="GO" id="GO:0008137">
    <property type="term" value="F:NADH dehydrogenase (ubiquinone) activity"/>
    <property type="evidence" value="ECO:0007669"/>
    <property type="project" value="UniProtKB-EC"/>
</dbReference>
<organism evidence="21">
    <name type="scientific">Ibalia leucospoides</name>
    <dbReference type="NCBI Taxonomy" id="32408"/>
    <lineage>
        <taxon>Eukaryota</taxon>
        <taxon>Metazoa</taxon>
        <taxon>Ecdysozoa</taxon>
        <taxon>Arthropoda</taxon>
        <taxon>Hexapoda</taxon>
        <taxon>Insecta</taxon>
        <taxon>Pterygota</taxon>
        <taxon>Neoptera</taxon>
        <taxon>Endopterygota</taxon>
        <taxon>Hymenoptera</taxon>
        <taxon>Apocrita</taxon>
        <taxon>Proctotrupomorpha</taxon>
        <taxon>Cynipoidea</taxon>
        <taxon>Ibaliidae</taxon>
        <taxon>Ibalia</taxon>
    </lineage>
</organism>
<dbReference type="EMBL" id="KJ814197">
    <property type="protein sequence ID" value="AIK21706.1"/>
    <property type="molecule type" value="Genomic_DNA"/>
</dbReference>
<keyword evidence="15 21" id="KW-0496">Mitochondrion</keyword>
<evidence type="ECO:0000256" key="13">
    <source>
        <dbReference type="ARBA" id="ARBA00023027"/>
    </source>
</evidence>
<proteinExistence type="inferred from homology"/>
<evidence type="ECO:0000256" key="10">
    <source>
        <dbReference type="ARBA" id="ARBA00022967"/>
    </source>
</evidence>
<dbReference type="GO" id="GO:0006120">
    <property type="term" value="P:mitochondrial electron transport, NADH to ubiquinone"/>
    <property type="evidence" value="ECO:0007669"/>
    <property type="project" value="TreeGrafter"/>
</dbReference>
<evidence type="ECO:0000256" key="6">
    <source>
        <dbReference type="ARBA" id="ARBA00022448"/>
    </source>
</evidence>
<evidence type="ECO:0000256" key="1">
    <source>
        <dbReference type="ARBA" id="ARBA00003257"/>
    </source>
</evidence>
<dbReference type="AlphaFoldDB" id="A0A0E3DQK3"/>
<evidence type="ECO:0000256" key="2">
    <source>
        <dbReference type="ARBA" id="ARBA00004448"/>
    </source>
</evidence>
<dbReference type="GO" id="GO:0005743">
    <property type="term" value="C:mitochondrial inner membrane"/>
    <property type="evidence" value="ECO:0007669"/>
    <property type="project" value="UniProtKB-SubCell"/>
</dbReference>
<keyword evidence="7" id="KW-0679">Respiratory chain</keyword>
<dbReference type="PANTHER" id="PTHR46552">
    <property type="entry name" value="NADH-UBIQUINONE OXIDOREDUCTASE CHAIN 2"/>
    <property type="match status" value="1"/>
</dbReference>
<keyword evidence="16 19" id="KW-0472">Membrane</keyword>
<evidence type="ECO:0000256" key="18">
    <source>
        <dbReference type="ARBA" id="ARBA00049551"/>
    </source>
</evidence>
<dbReference type="PANTHER" id="PTHR46552:SF1">
    <property type="entry name" value="NADH-UBIQUINONE OXIDOREDUCTASE CHAIN 2"/>
    <property type="match status" value="1"/>
</dbReference>
<geneLocation type="mitochondrion" evidence="21"/>
<evidence type="ECO:0000256" key="16">
    <source>
        <dbReference type="ARBA" id="ARBA00023136"/>
    </source>
</evidence>
<keyword evidence="11" id="KW-0249">Electron transport</keyword>
<dbReference type="GeneID" id="24145365"/>
<evidence type="ECO:0000256" key="14">
    <source>
        <dbReference type="ARBA" id="ARBA00023075"/>
    </source>
</evidence>
<keyword evidence="10" id="KW-1278">Translocase</keyword>
<comment type="function">
    <text evidence="1">Core subunit of the mitochondrial membrane respiratory chain NADH dehydrogenase (Complex I) that is believed to belong to the minimal assembly required for catalysis. Complex I functions in the transfer of electrons from NADH to the respiratory chain. The immediate electron acceptor for the enzyme is believed to be ubiquinone.</text>
</comment>
<gene>
    <name evidence="21" type="primary">ND2</name>
</gene>
<comment type="subcellular location">
    <subcellularLocation>
        <location evidence="2">Mitochondrion inner membrane</location>
        <topology evidence="2">Multi-pass membrane protein</topology>
    </subcellularLocation>
</comment>